<dbReference type="SUPFAM" id="SSF55781">
    <property type="entry name" value="GAF domain-like"/>
    <property type="match status" value="1"/>
</dbReference>
<evidence type="ECO:0000313" key="2">
    <source>
        <dbReference type="Proteomes" id="UP000652760"/>
    </source>
</evidence>
<gene>
    <name evidence="1" type="ORF">JHL17_11720</name>
</gene>
<protein>
    <submittedName>
        <fullName evidence="1">GAF domain-containing protein</fullName>
    </submittedName>
</protein>
<name>A0ABS1F3T4_9PROT</name>
<dbReference type="RefSeq" id="WP_200193256.1">
    <property type="nucleotide sequence ID" value="NZ_JAENHM010000034.1"/>
</dbReference>
<proteinExistence type="predicted"/>
<accession>A0ABS1F3T4</accession>
<evidence type="ECO:0000313" key="1">
    <source>
        <dbReference type="EMBL" id="MBK1838083.1"/>
    </source>
</evidence>
<organism evidence="1 2">
    <name type="scientific">Azospirillum endophyticum</name>
    <dbReference type="NCBI Taxonomy" id="2800326"/>
    <lineage>
        <taxon>Bacteria</taxon>
        <taxon>Pseudomonadati</taxon>
        <taxon>Pseudomonadota</taxon>
        <taxon>Alphaproteobacteria</taxon>
        <taxon>Rhodospirillales</taxon>
        <taxon>Azospirillaceae</taxon>
        <taxon>Azospirillum</taxon>
    </lineage>
</organism>
<dbReference type="Proteomes" id="UP000652760">
    <property type="component" value="Unassembled WGS sequence"/>
</dbReference>
<dbReference type="EMBL" id="JAENHM010000034">
    <property type="protein sequence ID" value="MBK1838083.1"/>
    <property type="molecule type" value="Genomic_DNA"/>
</dbReference>
<dbReference type="InterPro" id="IPR029016">
    <property type="entry name" value="GAF-like_dom_sf"/>
</dbReference>
<keyword evidence="2" id="KW-1185">Reference proteome</keyword>
<comment type="caution">
    <text evidence="1">The sequence shown here is derived from an EMBL/GenBank/DDBJ whole genome shotgun (WGS) entry which is preliminary data.</text>
</comment>
<dbReference type="Gene3D" id="3.30.450.40">
    <property type="match status" value="1"/>
</dbReference>
<sequence length="177" mass="19441">MTEPACRRPAIALDALTSLARALGGDDQPAASFGMLDRLLGELLGHRLFTVLLHRPEIRAADRLYSSRPDVYPASGRKSLDEAPTMKRVLTSGMPYLGRHREDIERDFPDHAKILALECGSILNMPVRWNGAVLGQVNLLHGSGHFHEGHLPVVEALAHMAVPAFLEASTTHAEDRR</sequence>
<reference evidence="2" key="1">
    <citation type="submission" date="2021-01" db="EMBL/GenBank/DDBJ databases">
        <title>Genome public.</title>
        <authorList>
            <person name="Liu C."/>
            <person name="Sun Q."/>
        </authorList>
    </citation>
    <scope>NUCLEOTIDE SEQUENCE [LARGE SCALE GENOMIC DNA]</scope>
    <source>
        <strain evidence="2">YIM B02556</strain>
    </source>
</reference>